<accession>A0ABM1A236</accession>
<protein>
    <submittedName>
        <fullName evidence="4">Neurofilament heavy polypeptide</fullName>
    </submittedName>
</protein>
<feature type="region of interest" description="Disordered" evidence="1">
    <location>
        <begin position="27"/>
        <end position="153"/>
    </location>
</feature>
<dbReference type="Proteomes" id="UP000694888">
    <property type="component" value="Unplaced"/>
</dbReference>
<dbReference type="GeneID" id="101864071"/>
<dbReference type="PANTHER" id="PTHR14102:SF12">
    <property type="entry name" value="CDNA SEQUENCE BC034090"/>
    <property type="match status" value="1"/>
</dbReference>
<feature type="compositionally biased region" description="Basic and acidic residues" evidence="1">
    <location>
        <begin position="608"/>
        <end position="617"/>
    </location>
</feature>
<dbReference type="RefSeq" id="XP_012939267.2">
    <property type="nucleotide sequence ID" value="XM_013083813.2"/>
</dbReference>
<feature type="region of interest" description="Disordered" evidence="1">
    <location>
        <begin position="186"/>
        <end position="318"/>
    </location>
</feature>
<feature type="compositionally biased region" description="Polar residues" evidence="1">
    <location>
        <begin position="271"/>
        <end position="280"/>
    </location>
</feature>
<evidence type="ECO:0000259" key="2">
    <source>
        <dbReference type="PROSITE" id="PS50106"/>
    </source>
</evidence>
<feature type="compositionally biased region" description="Acidic residues" evidence="1">
    <location>
        <begin position="79"/>
        <end position="94"/>
    </location>
</feature>
<name>A0ABM1A236_APLCA</name>
<dbReference type="InterPro" id="IPR001478">
    <property type="entry name" value="PDZ"/>
</dbReference>
<dbReference type="PANTHER" id="PTHR14102">
    <property type="entry name" value="PAR-6-RELATED"/>
    <property type="match status" value="1"/>
</dbReference>
<dbReference type="InterPro" id="IPR036034">
    <property type="entry name" value="PDZ_sf"/>
</dbReference>
<feature type="region of interest" description="Disordered" evidence="1">
    <location>
        <begin position="367"/>
        <end position="426"/>
    </location>
</feature>
<dbReference type="Gene3D" id="2.30.42.10">
    <property type="match status" value="1"/>
</dbReference>
<proteinExistence type="predicted"/>
<evidence type="ECO:0000256" key="1">
    <source>
        <dbReference type="SAM" id="MobiDB-lite"/>
    </source>
</evidence>
<feature type="domain" description="PDZ" evidence="2">
    <location>
        <begin position="734"/>
        <end position="805"/>
    </location>
</feature>
<evidence type="ECO:0000313" key="4">
    <source>
        <dbReference type="RefSeq" id="XP_012939267.2"/>
    </source>
</evidence>
<feature type="compositionally biased region" description="Polar residues" evidence="1">
    <location>
        <begin position="197"/>
        <end position="206"/>
    </location>
</feature>
<evidence type="ECO:0000313" key="3">
    <source>
        <dbReference type="Proteomes" id="UP000694888"/>
    </source>
</evidence>
<organism evidence="3 4">
    <name type="scientific">Aplysia californica</name>
    <name type="common">California sea hare</name>
    <dbReference type="NCBI Taxonomy" id="6500"/>
    <lineage>
        <taxon>Eukaryota</taxon>
        <taxon>Metazoa</taxon>
        <taxon>Spiralia</taxon>
        <taxon>Lophotrochozoa</taxon>
        <taxon>Mollusca</taxon>
        <taxon>Gastropoda</taxon>
        <taxon>Heterobranchia</taxon>
        <taxon>Euthyneura</taxon>
        <taxon>Tectipleura</taxon>
        <taxon>Aplysiida</taxon>
        <taxon>Aplysioidea</taxon>
        <taxon>Aplysiidae</taxon>
        <taxon>Aplysia</taxon>
    </lineage>
</organism>
<feature type="compositionally biased region" description="Basic and acidic residues" evidence="1">
    <location>
        <begin position="295"/>
        <end position="308"/>
    </location>
</feature>
<sequence>MVEMRVRDALPVYATVNKPNLSKSVSLDVRSGKSNRGRLEKTKSLFSKDSDSALIQDEPDSVARRNIEISDLPGKFFDNDDEEDEDEEREEEDDNRSVTAPDFSSLFSDSASRKTPRSEDVGHEEDVSENKGEADDVLDSSSPGMRHRPSLTKDAVSSVFQLAPAAQSLSQLDDDRWKDYSPLEIGKLRHSGKMKNTPKNFSTNIPTDEDGEDKSEHPSISDEKKLGRRTGLSEDVKKSPREDSRSPPVPRTRGTVRQSPPVVELSDDMSDFQTHFSNIWGSDPPPPVENATDDTGDKDRSGEKQLDEDKSDTEVVYDDAVSVPNKLIEKEEEVYTDARSSPLIKPKQRLSTFGSELLNMAGNVVIPSKEKPAKPGRKNIYVVTDGSSQDDTRIDVSSQADGGGEASPRKDDVTDSEEPTEYDQLPIRVRKISCSRTSFQPVVPVPVKAIVSSPTSASSEESRPVMYSCVEKPEKTTTTAEREATVSERTEYALPWEKKDLAEVLTPKLPPRQYNRSSSENPDEETTLRGSRLSLTSDDPDLSARVEPSPATLRKAISLSYGLDTDKRGKKSRVKDKEGKEEDEDKVRKAISFRSLTALFQRKKKKNSPRDGDRDSVDDSASDRSGAAGSPRDASSSKPDKQKEKPAKAPKPEKQKKPAKEKPAKPEKPPKPEKPQKPEKSAKPEKLKKPKKPIVTAVMSSDPGSSGAEADVGGVMEGRPLCRLLQINEDETRVVELVRPQSGPLGVFFSKEGPEAMDEGLFVNAFQDKNIMKFFAGILSIGDEVLEIDGCDIRHMSLDEVKDLILQRERMTMKVMPVSVTRSTL</sequence>
<feature type="compositionally biased region" description="Basic and acidic residues" evidence="1">
    <location>
        <begin position="116"/>
        <end position="134"/>
    </location>
</feature>
<feature type="compositionally biased region" description="Basic and acidic residues" evidence="1">
    <location>
        <begin position="37"/>
        <end position="51"/>
    </location>
</feature>
<dbReference type="SUPFAM" id="SSF50156">
    <property type="entry name" value="PDZ domain-like"/>
    <property type="match status" value="1"/>
</dbReference>
<dbReference type="InterPro" id="IPR051741">
    <property type="entry name" value="PAR6_homolog"/>
</dbReference>
<feature type="compositionally biased region" description="Basic and acidic residues" evidence="1">
    <location>
        <begin position="471"/>
        <end position="502"/>
    </location>
</feature>
<gene>
    <name evidence="4" type="primary">LOC101864071</name>
</gene>
<feature type="region of interest" description="Disordered" evidence="1">
    <location>
        <begin position="452"/>
        <end position="713"/>
    </location>
</feature>
<keyword evidence="3" id="KW-1185">Reference proteome</keyword>
<dbReference type="PROSITE" id="PS50106">
    <property type="entry name" value="PDZ"/>
    <property type="match status" value="1"/>
</dbReference>
<reference evidence="4" key="1">
    <citation type="submission" date="2025-08" db="UniProtKB">
        <authorList>
            <consortium name="RefSeq"/>
        </authorList>
    </citation>
    <scope>IDENTIFICATION</scope>
</reference>
<feature type="compositionally biased region" description="Basic and acidic residues" evidence="1">
    <location>
        <begin position="638"/>
        <end position="687"/>
    </location>
</feature>
<feature type="compositionally biased region" description="Basic and acidic residues" evidence="1">
    <location>
        <begin position="575"/>
        <end position="588"/>
    </location>
</feature>
<feature type="compositionally biased region" description="Basic and acidic residues" evidence="1">
    <location>
        <begin position="214"/>
        <end position="245"/>
    </location>
</feature>
<feature type="compositionally biased region" description="Polar residues" evidence="1">
    <location>
        <begin position="385"/>
        <end position="400"/>
    </location>
</feature>